<dbReference type="InterPro" id="IPR036291">
    <property type="entry name" value="NAD(P)-bd_dom_sf"/>
</dbReference>
<dbReference type="InterPro" id="IPR028357">
    <property type="entry name" value="UDPglc_DH_bac"/>
</dbReference>
<sequence length="455" mass="51370">MIKLLFYLIAKRRLLKVKIAIVGTGYVGLVSAVCFAEKGSRVICVDNNEEKIKQLNKGIMPIYENDLEDMLNKNKCSKRLEFTTDLEYAVQKSDIIIIAVGTPMLPNGHADLSQVESVTENIAKFMNEYKIIVNKSTVPVGTQKKVIKLIRDNQINEYDFDVVSNPEFLREGTAIYDTMHGDRIVIGTDNERARKIMTKLYANFNQSIILTSPENAEMIKYAANAFLATKISFINEIANICEIVGADVQEIAKIIGMDKRISPEFLSAGIGFGGACFPKDTKALIKFTEGFGYDFKIVKSVIEVNENQKTKPIEKLTNALSCVKGRTIGILGLAFKPNTDDTRESPAITIINDIQKLGGKIKAYDPIVKDIDKIKFDNIEYVDTAYDAVKDVDAVILVTEWDEFKQLDLKKVIKLMKGNIFIDGRNIYKYTKMFKLGYEYYCIGKKDSQYYKKSR</sequence>
<comment type="catalytic activity">
    <reaction evidence="6 7">
        <text>UDP-alpha-D-glucose + 2 NAD(+) + H2O = UDP-alpha-D-glucuronate + 2 NADH + 3 H(+)</text>
        <dbReference type="Rhea" id="RHEA:23596"/>
        <dbReference type="ChEBI" id="CHEBI:15377"/>
        <dbReference type="ChEBI" id="CHEBI:15378"/>
        <dbReference type="ChEBI" id="CHEBI:57540"/>
        <dbReference type="ChEBI" id="CHEBI:57945"/>
        <dbReference type="ChEBI" id="CHEBI:58052"/>
        <dbReference type="ChEBI" id="CHEBI:58885"/>
        <dbReference type="EC" id="1.1.1.22"/>
    </reaction>
</comment>
<evidence type="ECO:0000256" key="8">
    <source>
        <dbReference type="PIRSR" id="PIRSR500134-1"/>
    </source>
</evidence>
<dbReference type="GO" id="GO:0051287">
    <property type="term" value="F:NAD binding"/>
    <property type="evidence" value="ECO:0007669"/>
    <property type="project" value="InterPro"/>
</dbReference>
<evidence type="ECO:0000256" key="10">
    <source>
        <dbReference type="PIRSR" id="PIRSR500134-3"/>
    </source>
</evidence>
<organism evidence="12 13">
    <name type="scientific">Oceanirhabdus seepicola</name>
    <dbReference type="NCBI Taxonomy" id="2828781"/>
    <lineage>
        <taxon>Bacteria</taxon>
        <taxon>Bacillati</taxon>
        <taxon>Bacillota</taxon>
        <taxon>Clostridia</taxon>
        <taxon>Eubacteriales</taxon>
        <taxon>Clostridiaceae</taxon>
        <taxon>Oceanirhabdus</taxon>
    </lineage>
</organism>
<dbReference type="InterPro" id="IPR008927">
    <property type="entry name" value="6-PGluconate_DH-like_C_sf"/>
</dbReference>
<feature type="binding site" evidence="9">
    <location>
        <begin position="265"/>
        <end position="269"/>
    </location>
    <ligand>
        <name>substrate</name>
    </ligand>
</feature>
<dbReference type="PIRSF" id="PIRSF000124">
    <property type="entry name" value="UDPglc_GDPman_dh"/>
    <property type="match status" value="1"/>
</dbReference>
<dbReference type="PANTHER" id="PTHR43750">
    <property type="entry name" value="UDP-GLUCOSE 6-DEHYDROGENASE TUAD"/>
    <property type="match status" value="1"/>
</dbReference>
<feature type="binding site" evidence="9">
    <location>
        <begin position="168"/>
        <end position="171"/>
    </location>
    <ligand>
        <name>substrate</name>
    </ligand>
</feature>
<evidence type="ECO:0000313" key="13">
    <source>
        <dbReference type="Proteomes" id="UP001056429"/>
    </source>
</evidence>
<dbReference type="InterPro" id="IPR014027">
    <property type="entry name" value="UDP-Glc/GDP-Man_DH_C"/>
</dbReference>
<feature type="binding site" evidence="10">
    <location>
        <position position="46"/>
    </location>
    <ligand>
        <name>NAD(+)</name>
        <dbReference type="ChEBI" id="CHEBI:57540"/>
    </ligand>
</feature>
<dbReference type="SMART" id="SM00984">
    <property type="entry name" value="UDPG_MGDP_dh_C"/>
    <property type="match status" value="1"/>
</dbReference>
<protein>
    <recommendedName>
        <fullName evidence="3 7">UDP-glucose 6-dehydrogenase</fullName>
        <ecNumber evidence="3 7">1.1.1.22</ecNumber>
    </recommendedName>
</protein>
<proteinExistence type="inferred from homology"/>
<feature type="binding site" evidence="10">
    <location>
        <position position="343"/>
    </location>
    <ligand>
        <name>NAD(+)</name>
        <dbReference type="ChEBI" id="CHEBI:57540"/>
    </ligand>
</feature>
<dbReference type="AlphaFoldDB" id="A0A9J6NZE5"/>
<feature type="binding site" evidence="10">
    <location>
        <position position="51"/>
    </location>
    <ligand>
        <name>NAD(+)</name>
        <dbReference type="ChEBI" id="CHEBI:57540"/>
    </ligand>
</feature>
<feature type="binding site" evidence="9">
    <location>
        <position position="336"/>
    </location>
    <ligand>
        <name>substrate</name>
    </ligand>
</feature>
<dbReference type="SUPFAM" id="SSF51735">
    <property type="entry name" value="NAD(P)-binding Rossmann-fold domains"/>
    <property type="match status" value="1"/>
</dbReference>
<dbReference type="Gene3D" id="1.20.5.100">
    <property type="entry name" value="Cytochrome c1, transmembrane anchor, C-terminal"/>
    <property type="match status" value="1"/>
</dbReference>
<dbReference type="Pfam" id="PF03720">
    <property type="entry name" value="UDPG_MGDP_dh_C"/>
    <property type="match status" value="1"/>
</dbReference>
<dbReference type="EC" id="1.1.1.22" evidence="3 7"/>
<feature type="domain" description="UDP-glucose/GDP-mannose dehydrogenase C-terminal" evidence="11">
    <location>
        <begin position="329"/>
        <end position="430"/>
    </location>
</feature>
<dbReference type="InterPro" id="IPR001732">
    <property type="entry name" value="UDP-Glc/GDP-Man_DH_N"/>
</dbReference>
<evidence type="ECO:0000256" key="9">
    <source>
        <dbReference type="PIRSR" id="PIRSR500134-2"/>
    </source>
</evidence>
<feature type="binding site" evidence="10">
    <location>
        <position position="279"/>
    </location>
    <ligand>
        <name>NAD(+)</name>
        <dbReference type="ChEBI" id="CHEBI:57540"/>
    </ligand>
</feature>
<dbReference type="EMBL" id="JAGSOJ010000001">
    <property type="protein sequence ID" value="MCM1989273.1"/>
    <property type="molecule type" value="Genomic_DNA"/>
</dbReference>
<comment type="similarity">
    <text evidence="2 7">Belongs to the UDP-glucose/GDP-mannose dehydrogenase family.</text>
</comment>
<dbReference type="NCBIfam" id="TIGR03026">
    <property type="entry name" value="NDP-sugDHase"/>
    <property type="match status" value="1"/>
</dbReference>
<dbReference type="GO" id="GO:0003979">
    <property type="term" value="F:UDP-glucose 6-dehydrogenase activity"/>
    <property type="evidence" value="ECO:0007669"/>
    <property type="project" value="UniProtKB-EC"/>
</dbReference>
<dbReference type="SUPFAM" id="SSF52413">
    <property type="entry name" value="UDP-glucose/GDP-mannose dehydrogenase C-terminal domain"/>
    <property type="match status" value="1"/>
</dbReference>
<reference evidence="12" key="1">
    <citation type="journal article" date="2021" name="mSystems">
        <title>Bacteria and Archaea Synergistically Convert Glycine Betaine to Biogenic Methane in the Formosa Cold Seep of the South China Sea.</title>
        <authorList>
            <person name="Li L."/>
            <person name="Zhang W."/>
            <person name="Zhang S."/>
            <person name="Song L."/>
            <person name="Sun Q."/>
            <person name="Zhang H."/>
            <person name="Xiang H."/>
            <person name="Dong X."/>
        </authorList>
    </citation>
    <scope>NUCLEOTIDE SEQUENCE</scope>
    <source>
        <strain evidence="12">ZWT</strain>
    </source>
</reference>
<evidence type="ECO:0000256" key="3">
    <source>
        <dbReference type="ARBA" id="ARBA00012954"/>
    </source>
</evidence>
<feature type="binding site" evidence="10">
    <location>
        <position position="137"/>
    </location>
    <ligand>
        <name>NAD(+)</name>
        <dbReference type="ChEBI" id="CHEBI:57540"/>
    </ligand>
</feature>
<evidence type="ECO:0000256" key="7">
    <source>
        <dbReference type="PIRNR" id="PIRNR000124"/>
    </source>
</evidence>
<comment type="caution">
    <text evidence="12">The sequence shown here is derived from an EMBL/GenBank/DDBJ whole genome shotgun (WGS) entry which is preliminary data.</text>
</comment>
<dbReference type="Gene3D" id="3.40.50.720">
    <property type="entry name" value="NAD(P)-binding Rossmann-like Domain"/>
    <property type="match status" value="2"/>
</dbReference>
<feature type="binding site" evidence="9">
    <location>
        <position position="273"/>
    </location>
    <ligand>
        <name>substrate</name>
    </ligand>
</feature>
<dbReference type="InterPro" id="IPR014026">
    <property type="entry name" value="UDP-Glc/GDP-Man_DH_dimer"/>
</dbReference>
<feature type="binding site" evidence="10">
    <location>
        <position position="171"/>
    </location>
    <ligand>
        <name>NAD(+)</name>
        <dbReference type="ChEBI" id="CHEBI:57540"/>
    </ligand>
</feature>
<evidence type="ECO:0000256" key="2">
    <source>
        <dbReference type="ARBA" id="ARBA00006601"/>
    </source>
</evidence>
<feature type="binding site" evidence="9">
    <location>
        <position position="220"/>
    </location>
    <ligand>
        <name>substrate</name>
    </ligand>
</feature>
<evidence type="ECO:0000256" key="5">
    <source>
        <dbReference type="ARBA" id="ARBA00023027"/>
    </source>
</evidence>
<dbReference type="SUPFAM" id="SSF48179">
    <property type="entry name" value="6-phosphogluconate dehydrogenase C-terminal domain-like"/>
    <property type="match status" value="1"/>
</dbReference>
<dbReference type="Pfam" id="PF00984">
    <property type="entry name" value="UDPG_MGDP_dh"/>
    <property type="match status" value="1"/>
</dbReference>
<name>A0A9J6NZE5_9CLOT</name>
<dbReference type="Pfam" id="PF03721">
    <property type="entry name" value="UDPG_MGDP_dh_N"/>
    <property type="match status" value="1"/>
</dbReference>
<dbReference type="InterPro" id="IPR017476">
    <property type="entry name" value="UDP-Glc/GDP-Man"/>
</dbReference>
<evidence type="ECO:0000256" key="4">
    <source>
        <dbReference type="ARBA" id="ARBA00023002"/>
    </source>
</evidence>
<dbReference type="GO" id="GO:0000271">
    <property type="term" value="P:polysaccharide biosynthetic process"/>
    <property type="evidence" value="ECO:0007669"/>
    <property type="project" value="InterPro"/>
</dbReference>
<dbReference type="Proteomes" id="UP001056429">
    <property type="component" value="Unassembled WGS sequence"/>
</dbReference>
<evidence type="ECO:0000313" key="12">
    <source>
        <dbReference type="EMBL" id="MCM1989273.1"/>
    </source>
</evidence>
<accession>A0A9J6NZE5</accession>
<keyword evidence="13" id="KW-1185">Reference proteome</keyword>
<evidence type="ECO:0000259" key="11">
    <source>
        <dbReference type="SMART" id="SM00984"/>
    </source>
</evidence>
<evidence type="ECO:0000256" key="6">
    <source>
        <dbReference type="ARBA" id="ARBA00047473"/>
    </source>
</evidence>
<reference evidence="12" key="2">
    <citation type="submission" date="2021-04" db="EMBL/GenBank/DDBJ databases">
        <authorList>
            <person name="Dong X."/>
        </authorList>
    </citation>
    <scope>NUCLEOTIDE SEQUENCE</scope>
    <source>
        <strain evidence="12">ZWT</strain>
    </source>
</reference>
<gene>
    <name evidence="12" type="ORF">KDK92_05925</name>
</gene>
<dbReference type="PANTHER" id="PTHR43750:SF3">
    <property type="entry name" value="UDP-GLUCOSE 6-DEHYDROGENASE TUAD"/>
    <property type="match status" value="1"/>
</dbReference>
<keyword evidence="4 7" id="KW-0560">Oxidoreductase</keyword>
<evidence type="ECO:0000256" key="1">
    <source>
        <dbReference type="ARBA" id="ARBA00004701"/>
    </source>
</evidence>
<dbReference type="PIRSF" id="PIRSF500134">
    <property type="entry name" value="UDPglc_DH_bac"/>
    <property type="match status" value="1"/>
</dbReference>
<feature type="active site" description="Nucleophile" evidence="8">
    <location>
        <position position="276"/>
    </location>
</feature>
<keyword evidence="5 7" id="KW-0520">NAD</keyword>
<dbReference type="InterPro" id="IPR036220">
    <property type="entry name" value="UDP-Glc/GDP-Man_DH_C_sf"/>
</dbReference>
<comment type="pathway">
    <text evidence="1">Nucleotide-sugar biosynthesis; UDP-alpha-D-glucuronate biosynthesis; UDP-alpha-D-glucuronate from UDP-alpha-D-glucose: step 1/1.</text>
</comment>
<feature type="binding site" evidence="10">
    <location>
        <position position="102"/>
    </location>
    <ligand>
        <name>NAD(+)</name>
        <dbReference type="ChEBI" id="CHEBI:57540"/>
    </ligand>
</feature>